<dbReference type="GO" id="GO:0008477">
    <property type="term" value="F:purine nucleosidase activity"/>
    <property type="evidence" value="ECO:0007669"/>
    <property type="project" value="TreeGrafter"/>
</dbReference>
<gene>
    <name evidence="4" type="ORF">METZ01_LOCUS95946</name>
</gene>
<evidence type="ECO:0000313" key="4">
    <source>
        <dbReference type="EMBL" id="SVA43092.1"/>
    </source>
</evidence>
<keyword evidence="1" id="KW-0378">Hydrolase</keyword>
<evidence type="ECO:0000259" key="3">
    <source>
        <dbReference type="Pfam" id="PF01156"/>
    </source>
</evidence>
<dbReference type="Gene3D" id="3.90.245.10">
    <property type="entry name" value="Ribonucleoside hydrolase-like"/>
    <property type="match status" value="1"/>
</dbReference>
<keyword evidence="2" id="KW-0326">Glycosidase</keyword>
<dbReference type="PANTHER" id="PTHR12304:SF4">
    <property type="entry name" value="URIDINE NUCLEOSIDASE"/>
    <property type="match status" value="1"/>
</dbReference>
<feature type="domain" description="Inosine/uridine-preferring nucleoside hydrolase" evidence="3">
    <location>
        <begin position="9"/>
        <end position="289"/>
    </location>
</feature>
<evidence type="ECO:0000256" key="1">
    <source>
        <dbReference type="ARBA" id="ARBA00022801"/>
    </source>
</evidence>
<reference evidence="4" key="1">
    <citation type="submission" date="2018-05" db="EMBL/GenBank/DDBJ databases">
        <authorList>
            <person name="Lanie J.A."/>
            <person name="Ng W.-L."/>
            <person name="Kazmierczak K.M."/>
            <person name="Andrzejewski T.M."/>
            <person name="Davidsen T.M."/>
            <person name="Wayne K.J."/>
            <person name="Tettelin H."/>
            <person name="Glass J.I."/>
            <person name="Rusch D."/>
            <person name="Podicherti R."/>
            <person name="Tsui H.-C.T."/>
            <person name="Winkler M.E."/>
        </authorList>
    </citation>
    <scope>NUCLEOTIDE SEQUENCE</scope>
</reference>
<dbReference type="InterPro" id="IPR001910">
    <property type="entry name" value="Inosine/uridine_hydrolase_dom"/>
</dbReference>
<dbReference type="GO" id="GO:0006152">
    <property type="term" value="P:purine nucleoside catabolic process"/>
    <property type="evidence" value="ECO:0007669"/>
    <property type="project" value="TreeGrafter"/>
</dbReference>
<proteinExistence type="predicted"/>
<protein>
    <recommendedName>
        <fullName evidence="3">Inosine/uridine-preferring nucleoside hydrolase domain-containing protein</fullName>
    </recommendedName>
</protein>
<accession>A0A381VRZ4</accession>
<dbReference type="SUPFAM" id="SSF53590">
    <property type="entry name" value="Nucleoside hydrolase"/>
    <property type="match status" value="1"/>
</dbReference>
<dbReference type="EMBL" id="UINC01009615">
    <property type="protein sequence ID" value="SVA43092.1"/>
    <property type="molecule type" value="Genomic_DNA"/>
</dbReference>
<evidence type="ECO:0000256" key="2">
    <source>
        <dbReference type="ARBA" id="ARBA00023295"/>
    </source>
</evidence>
<dbReference type="Pfam" id="PF01156">
    <property type="entry name" value="IU_nuc_hydro"/>
    <property type="match status" value="1"/>
</dbReference>
<dbReference type="AlphaFoldDB" id="A0A381VRZ4"/>
<name>A0A381VRZ4_9ZZZZ</name>
<dbReference type="InterPro" id="IPR023186">
    <property type="entry name" value="IUNH"/>
</dbReference>
<dbReference type="PANTHER" id="PTHR12304">
    <property type="entry name" value="INOSINE-URIDINE PREFERRING NUCLEOSIDE HYDROLASE"/>
    <property type="match status" value="1"/>
</dbReference>
<organism evidence="4">
    <name type="scientific">marine metagenome</name>
    <dbReference type="NCBI Taxonomy" id="408172"/>
    <lineage>
        <taxon>unclassified sequences</taxon>
        <taxon>metagenomes</taxon>
        <taxon>ecological metagenomes</taxon>
    </lineage>
</organism>
<dbReference type="InterPro" id="IPR036452">
    <property type="entry name" value="Ribo_hydro-like"/>
</dbReference>
<dbReference type="GO" id="GO:0005829">
    <property type="term" value="C:cytosol"/>
    <property type="evidence" value="ECO:0007669"/>
    <property type="project" value="TreeGrafter"/>
</dbReference>
<sequence>MRIMGKTKIILDTDPGNDDLIAIIMALKSDLIDVRGLTIVGGNTSLENTTNNALSLLTYMGRVDVPVYVGNPSALNEVSTSPEEFDEFISHRIAIHGATGLHVNLPEASIKPKAMHAVDFIIREAESNKGELILVPVGPLTNIAKAIEKEPRLKEWVRSIHIMGGAVEVPGNVTDYAEFNIYCDPEAANAVFSSGIEIKLCGLDITRMTSVGKEESNWLLGNSAGEELIRQLLVAVFEKLPNRQSFSLHDPVAVLSVLHPELIEWKRFNVSVVSSGPEFGKTVGSASEDGLIAVGVNINEQEAKKRVAEILAT</sequence>